<evidence type="ECO:0000259" key="6">
    <source>
        <dbReference type="PROSITE" id="PS50089"/>
    </source>
</evidence>
<dbReference type="SMART" id="SM00464">
    <property type="entry name" value="LON"/>
    <property type="match status" value="1"/>
</dbReference>
<dbReference type="InterPro" id="IPR003111">
    <property type="entry name" value="Lon_prtase_N"/>
</dbReference>
<dbReference type="Pfam" id="PF13923">
    <property type="entry name" value="zf-C3HC4_2"/>
    <property type="match status" value="1"/>
</dbReference>
<comment type="caution">
    <text evidence="8">The sequence shown here is derived from an EMBL/GenBank/DDBJ whole genome shotgun (WGS) entry which is preliminary data.</text>
</comment>
<feature type="region of interest" description="Disordered" evidence="5">
    <location>
        <begin position="1"/>
        <end position="21"/>
    </location>
</feature>
<dbReference type="Pfam" id="PF02190">
    <property type="entry name" value="LON_substr_bdg"/>
    <property type="match status" value="1"/>
</dbReference>
<evidence type="ECO:0000259" key="7">
    <source>
        <dbReference type="PROSITE" id="PS51787"/>
    </source>
</evidence>
<keyword evidence="9" id="KW-1185">Reference proteome</keyword>
<dbReference type="GO" id="GO:0061630">
    <property type="term" value="F:ubiquitin protein ligase activity"/>
    <property type="evidence" value="ECO:0007669"/>
    <property type="project" value="TreeGrafter"/>
</dbReference>
<dbReference type="InterPro" id="IPR046336">
    <property type="entry name" value="Lon_prtase_N_sf"/>
</dbReference>
<dbReference type="SMART" id="SM00184">
    <property type="entry name" value="RING"/>
    <property type="match status" value="2"/>
</dbReference>
<organism evidence="8 9">
    <name type="scientific">Oedothorax gibbosus</name>
    <dbReference type="NCBI Taxonomy" id="931172"/>
    <lineage>
        <taxon>Eukaryota</taxon>
        <taxon>Metazoa</taxon>
        <taxon>Ecdysozoa</taxon>
        <taxon>Arthropoda</taxon>
        <taxon>Chelicerata</taxon>
        <taxon>Arachnida</taxon>
        <taxon>Araneae</taxon>
        <taxon>Araneomorphae</taxon>
        <taxon>Entelegynae</taxon>
        <taxon>Araneoidea</taxon>
        <taxon>Linyphiidae</taxon>
        <taxon>Erigoninae</taxon>
        <taxon>Oedothorax</taxon>
    </lineage>
</organism>
<dbReference type="InterPro" id="IPR017907">
    <property type="entry name" value="Znf_RING_CS"/>
</dbReference>
<dbReference type="PROSITE" id="PS50089">
    <property type="entry name" value="ZF_RING_2"/>
    <property type="match status" value="1"/>
</dbReference>
<evidence type="ECO:0000256" key="3">
    <source>
        <dbReference type="ARBA" id="ARBA00022833"/>
    </source>
</evidence>
<evidence type="ECO:0008006" key="10">
    <source>
        <dbReference type="Google" id="ProtNLM"/>
    </source>
</evidence>
<evidence type="ECO:0000256" key="5">
    <source>
        <dbReference type="SAM" id="MobiDB-lite"/>
    </source>
</evidence>
<dbReference type="Pfam" id="PF13445">
    <property type="entry name" value="zf-RING_UBOX"/>
    <property type="match status" value="1"/>
</dbReference>
<feature type="region of interest" description="Disordered" evidence="5">
    <location>
        <begin position="269"/>
        <end position="288"/>
    </location>
</feature>
<evidence type="ECO:0000313" key="8">
    <source>
        <dbReference type="EMBL" id="KAG8196255.1"/>
    </source>
</evidence>
<dbReference type="PROSITE" id="PS51787">
    <property type="entry name" value="LON_N"/>
    <property type="match status" value="1"/>
</dbReference>
<sequence>MGESDLQANYNNKGEDDNFDGEVSETAQNIDLMTGPVHSLLKCGNVHEALNVYIDAYSSDCPNSAQLELHLHMFVDGVVENARENVANSATLNMDYFLCMCGEMMTDPVTLKCGHTISKKCALSTMKTDGFECKKCGKRHSRAYISQLKNNVIISALIDKLWKMQKSEKSSDLRYHLPTYSQKKTIKSPTPSSMTFLREGDSLVRKKMYEEAIKMYLICLTFDPNARQAKEKAVKLLHNFLLEHQRKFQCRKTPQYAITINLKKAISKKRRSKDSSNGNIRNDESKGCKLTGLMDDELSNAEEEAREENRLYANDSAEANRLHKILDNFCNYIEDFSDEKVVKDRIDVSSLDKQDFECSLCMRILWEPVSTPCGHTFCRVCLNRCFDHRPTCPLCKASLANYLAERIQSTTEFLELTIKTLLPKEYAARKEMHKEEMDEFSNTGKDSEHVIPLFVCTTAFPTVPCPLHVFEPRYRLMIRQCMESGSRQFGMCTVVDNNIAEYGTMLEIRDVQYFPDGRSVVDTVGSRRFRILRKGEHDGYTTGVVEFLEDEGLIEEDLQDVKELHDQVYKFSEAWFMRLPRDTKNQILQHFGSMPEVEVNYYSCINGPSWFWWMLAILPIEPRSQLMFLSMTSLPHRLKTLYRVLLHLQSTIVT</sequence>
<keyword evidence="2 4" id="KW-0863">Zinc-finger</keyword>
<dbReference type="InterPro" id="IPR027370">
    <property type="entry name" value="Znf-RING_euk"/>
</dbReference>
<dbReference type="GO" id="GO:0008270">
    <property type="term" value="F:zinc ion binding"/>
    <property type="evidence" value="ECO:0007669"/>
    <property type="project" value="UniProtKB-KW"/>
</dbReference>
<dbReference type="PANTHER" id="PTHR23327">
    <property type="entry name" value="RING FINGER PROTEIN 127"/>
    <property type="match status" value="1"/>
</dbReference>
<accession>A0AAV6VIF5</accession>
<dbReference type="PANTHER" id="PTHR23327:SF42">
    <property type="entry name" value="LON PEPTIDASE N-TERMINAL DOMAIN AND RING FINGER PROTEIN C14F5.10C"/>
    <property type="match status" value="1"/>
</dbReference>
<evidence type="ECO:0000256" key="1">
    <source>
        <dbReference type="ARBA" id="ARBA00022723"/>
    </source>
</evidence>
<feature type="domain" description="RING-type" evidence="6">
    <location>
        <begin position="358"/>
        <end position="396"/>
    </location>
</feature>
<evidence type="ECO:0000313" key="9">
    <source>
        <dbReference type="Proteomes" id="UP000827092"/>
    </source>
</evidence>
<evidence type="ECO:0000256" key="4">
    <source>
        <dbReference type="PROSITE-ProRule" id="PRU00175"/>
    </source>
</evidence>
<dbReference type="CDD" id="cd16514">
    <property type="entry name" value="RING-HC_LONFs_rpt2"/>
    <property type="match status" value="1"/>
</dbReference>
<dbReference type="Proteomes" id="UP000827092">
    <property type="component" value="Unassembled WGS sequence"/>
</dbReference>
<dbReference type="PROSITE" id="PS00518">
    <property type="entry name" value="ZF_RING_1"/>
    <property type="match status" value="1"/>
</dbReference>
<dbReference type="SUPFAM" id="SSF57850">
    <property type="entry name" value="RING/U-box"/>
    <property type="match status" value="2"/>
</dbReference>
<dbReference type="AlphaFoldDB" id="A0AAV6VIF5"/>
<protein>
    <recommendedName>
        <fullName evidence="10">LON peptidase N-terminal domain and RING finger protein 3</fullName>
    </recommendedName>
</protein>
<dbReference type="InterPro" id="IPR015947">
    <property type="entry name" value="PUA-like_sf"/>
</dbReference>
<dbReference type="SUPFAM" id="SSF88697">
    <property type="entry name" value="PUA domain-like"/>
    <property type="match status" value="1"/>
</dbReference>
<feature type="compositionally biased region" description="Polar residues" evidence="5">
    <location>
        <begin position="1"/>
        <end position="12"/>
    </location>
</feature>
<gene>
    <name evidence="8" type="ORF">JTE90_023811</name>
</gene>
<feature type="domain" description="Lon N-terminal" evidence="7">
    <location>
        <begin position="448"/>
        <end position="649"/>
    </location>
</feature>
<evidence type="ECO:0000256" key="2">
    <source>
        <dbReference type="ARBA" id="ARBA00022771"/>
    </source>
</evidence>
<dbReference type="InterPro" id="IPR013083">
    <property type="entry name" value="Znf_RING/FYVE/PHD"/>
</dbReference>
<proteinExistence type="predicted"/>
<reference evidence="8 9" key="1">
    <citation type="journal article" date="2022" name="Nat. Ecol. Evol.">
        <title>A masculinizing supergene underlies an exaggerated male reproductive morph in a spider.</title>
        <authorList>
            <person name="Hendrickx F."/>
            <person name="De Corte Z."/>
            <person name="Sonet G."/>
            <person name="Van Belleghem S.M."/>
            <person name="Kostlbacher S."/>
            <person name="Vangestel C."/>
        </authorList>
    </citation>
    <scope>NUCLEOTIDE SEQUENCE [LARGE SCALE GENOMIC DNA]</scope>
    <source>
        <strain evidence="8">W744_W776</strain>
    </source>
</reference>
<name>A0AAV6VIF5_9ARAC</name>
<keyword evidence="1" id="KW-0479">Metal-binding</keyword>
<dbReference type="Gene3D" id="2.30.130.40">
    <property type="entry name" value="LON domain-like"/>
    <property type="match status" value="1"/>
</dbReference>
<keyword evidence="3" id="KW-0862">Zinc</keyword>
<dbReference type="InterPro" id="IPR001841">
    <property type="entry name" value="Znf_RING"/>
</dbReference>
<dbReference type="EMBL" id="JAFNEN010000073">
    <property type="protein sequence ID" value="KAG8196255.1"/>
    <property type="molecule type" value="Genomic_DNA"/>
</dbReference>
<dbReference type="Gene3D" id="3.30.40.10">
    <property type="entry name" value="Zinc/RING finger domain, C3HC4 (zinc finger)"/>
    <property type="match status" value="2"/>
</dbReference>